<dbReference type="Proteomes" id="UP001168821">
    <property type="component" value="Unassembled WGS sequence"/>
</dbReference>
<name>A0AA38J8V9_9CUCU</name>
<dbReference type="AlphaFoldDB" id="A0AA38J8V9"/>
<evidence type="ECO:0000256" key="2">
    <source>
        <dbReference type="PIRSR" id="PIRSR637359-2"/>
    </source>
</evidence>
<comment type="caution">
    <text evidence="3">The sequence shown here is derived from an EMBL/GenBank/DDBJ whole genome shotgun (WGS) entry which is preliminary data.</text>
</comment>
<evidence type="ECO:0008006" key="5">
    <source>
        <dbReference type="Google" id="ProtNLM"/>
    </source>
</evidence>
<keyword evidence="4" id="KW-1185">Reference proteome</keyword>
<reference evidence="3" key="1">
    <citation type="journal article" date="2023" name="G3 (Bethesda)">
        <title>Whole genome assemblies of Zophobas morio and Tenebrio molitor.</title>
        <authorList>
            <person name="Kaur S."/>
            <person name="Stinson S.A."/>
            <person name="diCenzo G.C."/>
        </authorList>
    </citation>
    <scope>NUCLEOTIDE SEQUENCE</scope>
    <source>
        <strain evidence="3">QUZm001</strain>
    </source>
</reference>
<dbReference type="PANTHER" id="PTHR10605">
    <property type="entry name" value="HEPARAN SULFATE SULFOTRANSFERASE"/>
    <property type="match status" value="1"/>
</dbReference>
<dbReference type="SUPFAM" id="SSF52540">
    <property type="entry name" value="P-loop containing nucleoside triphosphate hydrolases"/>
    <property type="match status" value="1"/>
</dbReference>
<proteinExistence type="predicted"/>
<dbReference type="PANTHER" id="PTHR10605:SF72">
    <property type="entry name" value="HEPARAN SULFATE 3-O SULFOTRANSFERASE-B, ISOFORM A"/>
    <property type="match status" value="1"/>
</dbReference>
<evidence type="ECO:0000313" key="3">
    <source>
        <dbReference type="EMBL" id="KAJ3665909.1"/>
    </source>
</evidence>
<sequence length="75" mass="8618">MNPSTRLLVVVRDPVRRAIGNYTHPVSKKPEMKPFEQLVLLNTSIGSIMDTSCERIKRSIYYSCYLTQKSLKNSN</sequence>
<feature type="binding site" evidence="2">
    <location>
        <position position="12"/>
    </location>
    <ligand>
        <name>3'-phosphoadenylyl sulfate</name>
        <dbReference type="ChEBI" id="CHEBI:58339"/>
    </ligand>
</feature>
<protein>
    <recommendedName>
        <fullName evidence="5">Sulfotransferase</fullName>
    </recommendedName>
</protein>
<gene>
    <name evidence="3" type="ORF">Zmor_001373</name>
</gene>
<organism evidence="3 4">
    <name type="scientific">Zophobas morio</name>
    <dbReference type="NCBI Taxonomy" id="2755281"/>
    <lineage>
        <taxon>Eukaryota</taxon>
        <taxon>Metazoa</taxon>
        <taxon>Ecdysozoa</taxon>
        <taxon>Arthropoda</taxon>
        <taxon>Hexapoda</taxon>
        <taxon>Insecta</taxon>
        <taxon>Pterygota</taxon>
        <taxon>Neoptera</taxon>
        <taxon>Endopterygota</taxon>
        <taxon>Coleoptera</taxon>
        <taxon>Polyphaga</taxon>
        <taxon>Cucujiformia</taxon>
        <taxon>Tenebrionidae</taxon>
        <taxon>Zophobas</taxon>
    </lineage>
</organism>
<accession>A0AA38J8V9</accession>
<dbReference type="InterPro" id="IPR037359">
    <property type="entry name" value="NST/OST"/>
</dbReference>
<dbReference type="InterPro" id="IPR027417">
    <property type="entry name" value="P-loop_NTPase"/>
</dbReference>
<dbReference type="EMBL" id="JALNTZ010000001">
    <property type="protein sequence ID" value="KAJ3665909.1"/>
    <property type="molecule type" value="Genomic_DNA"/>
</dbReference>
<keyword evidence="1" id="KW-0808">Transferase</keyword>
<evidence type="ECO:0000256" key="1">
    <source>
        <dbReference type="ARBA" id="ARBA00022679"/>
    </source>
</evidence>
<evidence type="ECO:0000313" key="4">
    <source>
        <dbReference type="Proteomes" id="UP001168821"/>
    </source>
</evidence>
<dbReference type="Gene3D" id="3.40.50.300">
    <property type="entry name" value="P-loop containing nucleotide triphosphate hydrolases"/>
    <property type="match status" value="1"/>
</dbReference>
<dbReference type="GO" id="GO:0008467">
    <property type="term" value="F:[heparan sulfate]-glucosamine 3-sulfotransferase activity"/>
    <property type="evidence" value="ECO:0007669"/>
    <property type="project" value="TreeGrafter"/>
</dbReference>